<proteinExistence type="predicted"/>
<protein>
    <submittedName>
        <fullName evidence="1">Ubiquitin carboxyl-terminal hydrolase 5</fullName>
    </submittedName>
</protein>
<comment type="caution">
    <text evidence="1">The sequence shown here is derived from an EMBL/GenBank/DDBJ whole genome shotgun (WGS) entry which is preliminary data.</text>
</comment>
<name>A0ACB8K1N5_CITSI</name>
<keyword evidence="2" id="KW-1185">Reference proteome</keyword>
<gene>
    <name evidence="1" type="ORF">KPL71_018906</name>
</gene>
<organism evidence="1 2">
    <name type="scientific">Citrus sinensis</name>
    <name type="common">Sweet orange</name>
    <name type="synonym">Citrus aurantium var. sinensis</name>
    <dbReference type="NCBI Taxonomy" id="2711"/>
    <lineage>
        <taxon>Eukaryota</taxon>
        <taxon>Viridiplantae</taxon>
        <taxon>Streptophyta</taxon>
        <taxon>Embryophyta</taxon>
        <taxon>Tracheophyta</taxon>
        <taxon>Spermatophyta</taxon>
        <taxon>Magnoliopsida</taxon>
        <taxon>eudicotyledons</taxon>
        <taxon>Gunneridae</taxon>
        <taxon>Pentapetalae</taxon>
        <taxon>rosids</taxon>
        <taxon>malvids</taxon>
        <taxon>Sapindales</taxon>
        <taxon>Rutaceae</taxon>
        <taxon>Aurantioideae</taxon>
        <taxon>Citrus</taxon>
    </lineage>
</organism>
<dbReference type="EMBL" id="CM039175">
    <property type="protein sequence ID" value="KAH9738779.1"/>
    <property type="molecule type" value="Genomic_DNA"/>
</dbReference>
<accession>A0ACB8K1N5</accession>
<dbReference type="Proteomes" id="UP000829398">
    <property type="component" value="Chromosome 6"/>
</dbReference>
<reference evidence="2" key="1">
    <citation type="journal article" date="2023" name="Hortic. Res.">
        <title>A chromosome-level phased genome enabling allele-level studies in sweet orange: a case study on citrus Huanglongbing tolerance.</title>
        <authorList>
            <person name="Wu B."/>
            <person name="Yu Q."/>
            <person name="Deng Z."/>
            <person name="Duan Y."/>
            <person name="Luo F."/>
            <person name="Gmitter F. Jr."/>
        </authorList>
    </citation>
    <scope>NUCLEOTIDE SEQUENCE [LARGE SCALE GENOMIC DNA]</scope>
    <source>
        <strain evidence="2">cv. Valencia</strain>
    </source>
</reference>
<evidence type="ECO:0000313" key="1">
    <source>
        <dbReference type="EMBL" id="KAH9738779.1"/>
    </source>
</evidence>
<sequence>MAEVTTRSRGELTPEEERVLIRDIAISSEASSKEGDTFFLINQRWWQHWIDYVNQDQPNNTGDGSSLLEHFNSAGSSASKRPSGIDNSDLVNDATAEDPGAGPEIVDTLLEGRDYILLPQEVWNQLHSWYGGGPTLARKVISSGLSQTELAVEVYPLRLQLLVMPRGECSTIRISKKETIGELHRRACSIFYLNLEQICIWDYYGHRKHALMNDMDRTLDDANIQMDQDILVEVLDNVNGTNCKSSIQDNGFAEKKASSVLVEPSKSSLSIAGGWSASKGTSRNHSSEISTSPNLASARDSDNTLGSSGVTTRGASVGLTGLLNLGNTCFMNSAIQCLVHTPEFARYFREDYRREINWQNPLGMVGELAVAFGELLRKLWAPGRTPVAPRPFKTKLARFAPQFSGYNQHDSQELLAFLLDGLHEDLNRVKHKPYIKSKDADGRPDEEVADEYWANHIARNDSIIVDVCQGQYKSTLVCPVCNKVSVTFDPFMYLSLPLQATTTRTMTVTVFTSDGSALPSTYTVTVPKHGRCRDLIQVLGNICSLKQSEELKVAEIQNHSIQRFLDDPLISLSTIKDDDHLAAYRVPKLVKKAVFLQLIHRLQEQEPGAAQTTSQWKAYGTPLVSSISRDDVISSGKIQSTVQRMLSPFLKKESLMHADSFDPSSMVTTVDPSGEAHSNSSSNIAKEDASSSKAVTLPNLPLQLVDESNVCFDLSVEGDKTIRIPSSSTSIVVYVDWSQKLLEKYNTHFLENLLEVFKNGPVTKKARTEPLSLYTCLEAFLREEPLVPEDMWYCPQCKERRQASKKLDLWRLPEVLVIHLKRFSYSRSMKHKLETFVNFPIHDFNLTKYVANKNSSRRQLYELYALTNHYGGMGSGHYTAHIKLLDENRWYNFDDSHISPINEDDVKSAAAYVLFYRRVKSDVSNSNGVRSGGGQEDVSTWR</sequence>
<keyword evidence="1" id="KW-0378">Hydrolase</keyword>
<evidence type="ECO:0000313" key="2">
    <source>
        <dbReference type="Proteomes" id="UP000829398"/>
    </source>
</evidence>